<accession>A0A8S9L213</accession>
<reference evidence="1" key="1">
    <citation type="submission" date="2019-12" db="EMBL/GenBank/DDBJ databases">
        <title>Genome sequencing and annotation of Brassica cretica.</title>
        <authorList>
            <person name="Studholme D.J."/>
            <person name="Sarris P.F."/>
        </authorList>
    </citation>
    <scope>NUCLEOTIDE SEQUENCE</scope>
    <source>
        <strain evidence="1">PFS-102/07</strain>
        <tissue evidence="1">Leaf</tissue>
    </source>
</reference>
<comment type="caution">
    <text evidence="1">The sequence shown here is derived from an EMBL/GenBank/DDBJ whole genome shotgun (WGS) entry which is preliminary data.</text>
</comment>
<gene>
    <name evidence="1" type="ORF">F2Q70_00025940</name>
</gene>
<organism evidence="1">
    <name type="scientific">Brassica cretica</name>
    <name type="common">Mustard</name>
    <dbReference type="NCBI Taxonomy" id="69181"/>
    <lineage>
        <taxon>Eukaryota</taxon>
        <taxon>Viridiplantae</taxon>
        <taxon>Streptophyta</taxon>
        <taxon>Embryophyta</taxon>
        <taxon>Tracheophyta</taxon>
        <taxon>Spermatophyta</taxon>
        <taxon>Magnoliopsida</taxon>
        <taxon>eudicotyledons</taxon>
        <taxon>Gunneridae</taxon>
        <taxon>Pentapetalae</taxon>
        <taxon>rosids</taxon>
        <taxon>malvids</taxon>
        <taxon>Brassicales</taxon>
        <taxon>Brassicaceae</taxon>
        <taxon>Brassiceae</taxon>
        <taxon>Brassica</taxon>
    </lineage>
</organism>
<name>A0A8S9L213_BRACR</name>
<dbReference type="EMBL" id="QGKY02000094">
    <property type="protein sequence ID" value="KAF2601364.1"/>
    <property type="molecule type" value="Genomic_DNA"/>
</dbReference>
<sequence>MAGRMWVSCCELLASHDPRGIARCGRLRRCRRSMLWEGCRSVFVDVRSINV</sequence>
<protein>
    <submittedName>
        <fullName evidence="1">Uncharacterized protein</fullName>
    </submittedName>
</protein>
<dbReference type="AlphaFoldDB" id="A0A8S9L213"/>
<evidence type="ECO:0000313" key="1">
    <source>
        <dbReference type="EMBL" id="KAF2601364.1"/>
    </source>
</evidence>
<proteinExistence type="predicted"/>